<dbReference type="Gene3D" id="3.20.20.140">
    <property type="entry name" value="Metal-dependent hydrolases"/>
    <property type="match status" value="1"/>
</dbReference>
<keyword evidence="3" id="KW-0378">Hydrolase</keyword>
<evidence type="ECO:0000256" key="1">
    <source>
        <dbReference type="SAM" id="SignalP"/>
    </source>
</evidence>
<dbReference type="Gene3D" id="2.30.40.10">
    <property type="entry name" value="Urease, subunit C, domain 1"/>
    <property type="match status" value="1"/>
</dbReference>
<dbReference type="AlphaFoldDB" id="A0A2W7S1Y5"/>
<comment type="caution">
    <text evidence="3">The sequence shown here is derived from an EMBL/GenBank/DDBJ whole genome shotgun (WGS) entry which is preliminary data.</text>
</comment>
<dbReference type="Proteomes" id="UP000249720">
    <property type="component" value="Unassembled WGS sequence"/>
</dbReference>
<dbReference type="SUPFAM" id="SSF51338">
    <property type="entry name" value="Composite domain of metallo-dependent hydrolases"/>
    <property type="match status" value="2"/>
</dbReference>
<accession>A0A2W7S1Y5</accession>
<keyword evidence="1" id="KW-0732">Signal</keyword>
<name>A0A2W7S1Y5_9BACT</name>
<feature type="signal peptide" evidence="1">
    <location>
        <begin position="1"/>
        <end position="35"/>
    </location>
</feature>
<dbReference type="Pfam" id="PF01979">
    <property type="entry name" value="Amidohydro_1"/>
    <property type="match status" value="1"/>
</dbReference>
<dbReference type="CDD" id="cd01299">
    <property type="entry name" value="Met_dep_hydrolase_A"/>
    <property type="match status" value="1"/>
</dbReference>
<dbReference type="PANTHER" id="PTHR43135:SF3">
    <property type="entry name" value="ALPHA-D-RIBOSE 1-METHYLPHOSPHONATE 5-TRIPHOSPHATE DIPHOSPHATASE"/>
    <property type="match status" value="1"/>
</dbReference>
<gene>
    <name evidence="3" type="ORF">LX80_02383</name>
</gene>
<reference evidence="3 4" key="1">
    <citation type="submission" date="2018-06" db="EMBL/GenBank/DDBJ databases">
        <title>Genomic Encyclopedia of Archaeal and Bacterial Type Strains, Phase II (KMG-II): from individual species to whole genera.</title>
        <authorList>
            <person name="Goeker M."/>
        </authorList>
    </citation>
    <scope>NUCLEOTIDE SEQUENCE [LARGE SCALE GENOMIC DNA]</scope>
    <source>
        <strain evidence="3 4">DSM 23241</strain>
    </source>
</reference>
<dbReference type="PANTHER" id="PTHR43135">
    <property type="entry name" value="ALPHA-D-RIBOSE 1-METHYLPHOSPHONATE 5-TRIPHOSPHATE DIPHOSPHATASE"/>
    <property type="match status" value="1"/>
</dbReference>
<protein>
    <submittedName>
        <fullName evidence="3">Imidazolonepropionase-like amidohydrolase</fullName>
    </submittedName>
</protein>
<dbReference type="EMBL" id="QKZV01000008">
    <property type="protein sequence ID" value="PZX60899.1"/>
    <property type="molecule type" value="Genomic_DNA"/>
</dbReference>
<evidence type="ECO:0000259" key="2">
    <source>
        <dbReference type="Pfam" id="PF01979"/>
    </source>
</evidence>
<organism evidence="3 4">
    <name type="scientific">Hydrotalea sandarakina</name>
    <dbReference type="NCBI Taxonomy" id="1004304"/>
    <lineage>
        <taxon>Bacteria</taxon>
        <taxon>Pseudomonadati</taxon>
        <taxon>Bacteroidota</taxon>
        <taxon>Chitinophagia</taxon>
        <taxon>Chitinophagales</taxon>
        <taxon>Chitinophagaceae</taxon>
        <taxon>Hydrotalea</taxon>
    </lineage>
</organism>
<keyword evidence="4" id="KW-1185">Reference proteome</keyword>
<dbReference type="SUPFAM" id="SSF51556">
    <property type="entry name" value="Metallo-dependent hydrolases"/>
    <property type="match status" value="1"/>
</dbReference>
<proteinExistence type="predicted"/>
<dbReference type="InterPro" id="IPR032466">
    <property type="entry name" value="Metal_Hydrolase"/>
</dbReference>
<dbReference type="InterPro" id="IPR057744">
    <property type="entry name" value="OTAase-like"/>
</dbReference>
<feature type="chain" id="PRO_5016028757" evidence="1">
    <location>
        <begin position="36"/>
        <end position="442"/>
    </location>
</feature>
<evidence type="ECO:0000313" key="4">
    <source>
        <dbReference type="Proteomes" id="UP000249720"/>
    </source>
</evidence>
<dbReference type="InterPro" id="IPR006680">
    <property type="entry name" value="Amidohydro-rel"/>
</dbReference>
<feature type="domain" description="Amidohydrolase-related" evidence="2">
    <location>
        <begin position="89"/>
        <end position="438"/>
    </location>
</feature>
<evidence type="ECO:0000313" key="3">
    <source>
        <dbReference type="EMBL" id="PZX60899.1"/>
    </source>
</evidence>
<dbReference type="GO" id="GO:0016810">
    <property type="term" value="F:hydrolase activity, acting on carbon-nitrogen (but not peptide) bonds"/>
    <property type="evidence" value="ECO:0007669"/>
    <property type="project" value="InterPro"/>
</dbReference>
<dbReference type="InterPro" id="IPR011059">
    <property type="entry name" value="Metal-dep_hydrolase_composite"/>
</dbReference>
<dbReference type="InterPro" id="IPR051781">
    <property type="entry name" value="Metallo-dep_Hydrolase"/>
</dbReference>
<sequence>MFEQFNLLNLTASTKQIVMKKMLLFALLFYQAANAQKTIIYCGKLIDVKNLSVQQGMSVIIQSDTVADIQKGYVAPASGDKVIDLKKYTVMPGLIDAHVHLESQTSPDAMLKRLTQNPADIAFQAAVYAKTTLMAGFTTVRDVGGSGVNISLRNAINKGEVIGPRIFTAGSIISTTGGHGDPTNGLREDLMMLPQLNENVVNGDDECRKAVRQHYKDGADLIKITATGGVLSLEKDGAGAQFTEDEIKTIVETAKDYGMRVAAHAHGPEGMKRAVLAGVTSIEHGTYMTPEIMELMKERGTYLVPTIIAGKSVADSAAKMPGYFPPIIRAKALQIGSVIQGTFAKAYKAGVKIAFGTDAGVYNHGKNWMEFGYMHEAGMPVLECIKAATVNAADLIGDTKIGSLEKGKMADVVAVDGDPVQDVKVMGKVVFVMKAGKVYKSE</sequence>